<dbReference type="InterPro" id="IPR005127">
    <property type="entry name" value="Giardia_VSP"/>
</dbReference>
<dbReference type="PANTHER" id="PTHR23275:SF100">
    <property type="entry name" value="EGF-LIKE DOMAIN-CONTAINING PROTEIN"/>
    <property type="match status" value="1"/>
</dbReference>
<reference evidence="2" key="1">
    <citation type="submission" date="2012-02" db="EMBL/GenBank/DDBJ databases">
        <title>Genome sequencing of Giardia lamblia Genotypes A2 and B isolates (DH and GS) and comparative analysis with the genomes of Genotypes A1 and E (WB and Pig).</title>
        <authorList>
            <person name="Adam R."/>
            <person name="Dahlstrom E."/>
            <person name="Martens C."/>
            <person name="Bruno D."/>
            <person name="Barbian K."/>
            <person name="Porcella S.F."/>
            <person name="Nash T."/>
        </authorList>
    </citation>
    <scope>NUCLEOTIDE SEQUENCE</scope>
    <source>
        <strain evidence="2">GS</strain>
    </source>
</reference>
<dbReference type="InterPro" id="IPR009030">
    <property type="entry name" value="Growth_fac_rcpt_cys_sf"/>
</dbReference>
<dbReference type="OrthoDB" id="5983064at2759"/>
<dbReference type="PANTHER" id="PTHR23275">
    <property type="entry name" value="CABRIOLET.-RELATED"/>
    <property type="match status" value="1"/>
</dbReference>
<evidence type="ECO:0000313" key="1">
    <source>
        <dbReference type="EMBL" id="ESU40040.1"/>
    </source>
</evidence>
<dbReference type="InterPro" id="IPR052798">
    <property type="entry name" value="Giardia_VSA"/>
</dbReference>
<dbReference type="Pfam" id="PF03302">
    <property type="entry name" value="VSP"/>
    <property type="match status" value="1"/>
</dbReference>
<name>V6TSN4_GIAIN</name>
<accession>V6TSN4</accession>
<sequence>VPSCERCYNANAAESGVCREARDGACGQYEEEHTVNGGRHGTPVGVRAAGQCTDEANQQKCAENACNVQIGSNVYCSQCKTGGNVPIDGVCKQVSEAANKCQKTNDQPVSETDTTCGKCLNAYFMYKGGCYSKDAAPGSTMCTEAADGKCSAAATGYFVPPAADRDNAHQSVIPCGSEEEITAGNSHKYRGVANCKVCTAPENGDGADSVAKAATCTACVDGYYGSGNPLSCAACDSAANCATCSGAATACTSCKTSETANGKEYFRIKDNAAKTGECVTEAACKDGTHFPTTTTDSTKICASCSDETNSGIADCATCTKESNTIKCLTCTTQTNKPNKAGTKCFDCQVADCSHCSADGVCEECNGKKVSPGGSSCVTACPDNSTDNKGACICNNGFAPSDNSCGASSSSNLSTGAIVEYL</sequence>
<dbReference type="SUPFAM" id="SSF57184">
    <property type="entry name" value="Growth factor receptor domain"/>
    <property type="match status" value="1"/>
</dbReference>
<proteinExistence type="predicted"/>
<dbReference type="VEuPathDB" id="GiardiaDB:QR46_2912"/>
<dbReference type="InterPro" id="IPR006212">
    <property type="entry name" value="Furin_repeat"/>
</dbReference>
<feature type="non-terminal residue" evidence="1">
    <location>
        <position position="1"/>
    </location>
</feature>
<dbReference type="VEuPathDB" id="GiardiaDB:GL50581_1987"/>
<dbReference type="Proteomes" id="UP000018040">
    <property type="component" value="Unassembled WGS sequence"/>
</dbReference>
<dbReference type="VEuPathDB" id="GiardiaDB:DHA2_154490"/>
<dbReference type="AlphaFoldDB" id="V6TSN4"/>
<evidence type="ECO:0000313" key="2">
    <source>
        <dbReference type="Proteomes" id="UP000018040"/>
    </source>
</evidence>
<dbReference type="SMART" id="SM00261">
    <property type="entry name" value="FU"/>
    <property type="match status" value="2"/>
</dbReference>
<protein>
    <submittedName>
        <fullName evidence="1">Variant-specific surface protein</fullName>
    </submittedName>
</protein>
<organism evidence="1 2">
    <name type="scientific">Giardia intestinalis</name>
    <name type="common">Giardia lamblia</name>
    <dbReference type="NCBI Taxonomy" id="5741"/>
    <lineage>
        <taxon>Eukaryota</taxon>
        <taxon>Metamonada</taxon>
        <taxon>Diplomonadida</taxon>
        <taxon>Hexamitidae</taxon>
        <taxon>Giardiinae</taxon>
        <taxon>Giardia</taxon>
    </lineage>
</organism>
<dbReference type="EMBL" id="AHHH01000354">
    <property type="protein sequence ID" value="ESU40040.1"/>
    <property type="molecule type" value="Genomic_DNA"/>
</dbReference>
<gene>
    <name evidence="1" type="ORF">GSB_154024</name>
</gene>
<comment type="caution">
    <text evidence="1">The sequence shown here is derived from an EMBL/GenBank/DDBJ whole genome shotgun (WGS) entry which is preliminary data.</text>
</comment>
<reference evidence="1 2" key="2">
    <citation type="journal article" date="2013" name="Genome Biol. Evol.">
        <title>Genome sequencing of Giardia lamblia genotypes A2 and B isolates (DH and GS) and comparative analysis with the genomes of genotypes A1 and E (WB and Pig).</title>
        <authorList>
            <person name="Adam R.D."/>
            <person name="Dahlstrom E.W."/>
            <person name="Martens C.A."/>
            <person name="Bruno D.P."/>
            <person name="Barbian K.D."/>
            <person name="Ricklefs S.M."/>
            <person name="Hernandez M.M."/>
            <person name="Narla N.P."/>
            <person name="Patel R.B."/>
            <person name="Porcella S.F."/>
            <person name="Nash T.E."/>
        </authorList>
    </citation>
    <scope>NUCLEOTIDE SEQUENCE [LARGE SCALE GENOMIC DNA]</scope>
    <source>
        <strain evidence="1 2">GS</strain>
    </source>
</reference>